<reference evidence="2 3" key="1">
    <citation type="submission" date="2017-05" db="EMBL/GenBank/DDBJ databases">
        <title>Vagococcus spp. assemblies.</title>
        <authorList>
            <person name="Gulvik C.A."/>
        </authorList>
    </citation>
    <scope>NUCLEOTIDE SEQUENCE [LARGE SCALE GENOMIC DNA]</scope>
    <source>
        <strain evidence="2 3">SS1995</strain>
    </source>
</reference>
<dbReference type="InterPro" id="IPR001387">
    <property type="entry name" value="Cro/C1-type_HTH"/>
</dbReference>
<protein>
    <submittedName>
        <fullName evidence="2">Transcriptional regulator</fullName>
    </submittedName>
</protein>
<dbReference type="EMBL" id="NGJS01000011">
    <property type="protein sequence ID" value="RST98289.1"/>
    <property type="molecule type" value="Genomic_DNA"/>
</dbReference>
<proteinExistence type="predicted"/>
<accession>A0A429ZX86</accession>
<dbReference type="Pfam" id="PF01381">
    <property type="entry name" value="HTH_3"/>
    <property type="match status" value="1"/>
</dbReference>
<comment type="caution">
    <text evidence="2">The sequence shown here is derived from an EMBL/GenBank/DDBJ whole genome shotgun (WGS) entry which is preliminary data.</text>
</comment>
<gene>
    <name evidence="2" type="ORF">CBF37_08235</name>
</gene>
<dbReference type="Proteomes" id="UP000287857">
    <property type="component" value="Unassembled WGS sequence"/>
</dbReference>
<evidence type="ECO:0000313" key="3">
    <source>
        <dbReference type="Proteomes" id="UP000287857"/>
    </source>
</evidence>
<feature type="domain" description="HTH cro/C1-type" evidence="1">
    <location>
        <begin position="7"/>
        <end position="59"/>
    </location>
</feature>
<dbReference type="RefSeq" id="WP_125984268.1">
    <property type="nucleotide sequence ID" value="NZ_NGJS01000011.1"/>
</dbReference>
<dbReference type="Gene3D" id="1.10.260.40">
    <property type="entry name" value="lambda repressor-like DNA-binding domains"/>
    <property type="match status" value="1"/>
</dbReference>
<organism evidence="2 3">
    <name type="scientific">Vagococcus vulneris</name>
    <dbReference type="NCBI Taxonomy" id="1977869"/>
    <lineage>
        <taxon>Bacteria</taxon>
        <taxon>Bacillati</taxon>
        <taxon>Bacillota</taxon>
        <taxon>Bacilli</taxon>
        <taxon>Lactobacillales</taxon>
        <taxon>Enterococcaceae</taxon>
        <taxon>Vagococcus</taxon>
    </lineage>
</organism>
<dbReference type="SUPFAM" id="SSF47413">
    <property type="entry name" value="lambda repressor-like DNA-binding domains"/>
    <property type="match status" value="1"/>
</dbReference>
<evidence type="ECO:0000313" key="2">
    <source>
        <dbReference type="EMBL" id="RST98289.1"/>
    </source>
</evidence>
<dbReference type="CDD" id="cd00093">
    <property type="entry name" value="HTH_XRE"/>
    <property type="match status" value="1"/>
</dbReference>
<dbReference type="AlphaFoldDB" id="A0A429ZX86"/>
<dbReference type="PROSITE" id="PS50943">
    <property type="entry name" value="HTH_CROC1"/>
    <property type="match status" value="1"/>
</dbReference>
<dbReference type="OrthoDB" id="9805856at2"/>
<dbReference type="GO" id="GO:0003677">
    <property type="term" value="F:DNA binding"/>
    <property type="evidence" value="ECO:0007669"/>
    <property type="project" value="InterPro"/>
</dbReference>
<dbReference type="InterPro" id="IPR010982">
    <property type="entry name" value="Lambda_DNA-bd_dom_sf"/>
</dbReference>
<evidence type="ECO:0000259" key="1">
    <source>
        <dbReference type="PROSITE" id="PS50943"/>
    </source>
</evidence>
<name>A0A429ZX86_9ENTE</name>
<sequence length="126" mass="14458">MTTFERIKELAKKQGKSLNKVEDELGYGKNVLYRLKNTNPSSERLEELADYFNVSVDYLLGRTDDSSIINSPDWATEKDVLDLMEMLDSNVNMAYGGEELSDSEKQRVKDVLTGIFWEKLQKKKGL</sequence>
<dbReference type="SMART" id="SM00530">
    <property type="entry name" value="HTH_XRE"/>
    <property type="match status" value="1"/>
</dbReference>
<keyword evidence="3" id="KW-1185">Reference proteome</keyword>